<dbReference type="Proteomes" id="UP000606991">
    <property type="component" value="Unassembled WGS sequence"/>
</dbReference>
<reference evidence="6" key="2">
    <citation type="submission" date="2018-05" db="EMBL/GenBank/DDBJ databases">
        <authorList>
            <person name="Ferrari B."/>
        </authorList>
    </citation>
    <scope>NUCLEOTIDE SEQUENCE</scope>
    <source>
        <strain evidence="6">RRmetagenome_bin12</strain>
    </source>
</reference>
<evidence type="ECO:0000256" key="1">
    <source>
        <dbReference type="ARBA" id="ARBA00004196"/>
    </source>
</evidence>
<evidence type="ECO:0000256" key="4">
    <source>
        <dbReference type="SAM" id="SignalP"/>
    </source>
</evidence>
<feature type="signal peptide" evidence="4">
    <location>
        <begin position="1"/>
        <end position="26"/>
    </location>
</feature>
<dbReference type="Proteomes" id="UP000248724">
    <property type="component" value="Unassembled WGS sequence"/>
</dbReference>
<dbReference type="InterPro" id="IPR009830">
    <property type="entry name" value="LppX/LprAFG"/>
</dbReference>
<protein>
    <submittedName>
        <fullName evidence="5">LppX_LprAFG lipoprotein</fullName>
    </submittedName>
</protein>
<comment type="subcellular location">
    <subcellularLocation>
        <location evidence="1">Cell envelope</location>
    </subcellularLocation>
</comment>
<dbReference type="CDD" id="cd16334">
    <property type="entry name" value="LppX-like"/>
    <property type="match status" value="1"/>
</dbReference>
<organism evidence="6 7">
    <name type="scientific">Candidatus Aeolococcus gillhamiae</name>
    <dbReference type="NCBI Taxonomy" id="3127015"/>
    <lineage>
        <taxon>Bacteria</taxon>
        <taxon>Bacillati</taxon>
        <taxon>Candidatus Dormiibacterota</taxon>
        <taxon>Candidatus Dormibacteria</taxon>
        <taxon>Candidatus Aeolococcales</taxon>
        <taxon>Candidatus Aeolococcaceae</taxon>
        <taxon>Candidatus Aeolococcus</taxon>
    </lineage>
</organism>
<dbReference type="GO" id="GO:0030313">
    <property type="term" value="C:cell envelope"/>
    <property type="evidence" value="ECO:0007669"/>
    <property type="project" value="UniProtKB-SubCell"/>
</dbReference>
<comment type="similarity">
    <text evidence="2">Belongs to the LppX/LprAFG lipoprotein family.</text>
</comment>
<dbReference type="Pfam" id="PF07161">
    <property type="entry name" value="LppX_LprAFG"/>
    <property type="match status" value="1"/>
</dbReference>
<dbReference type="Gene3D" id="2.50.20.20">
    <property type="match status" value="1"/>
</dbReference>
<dbReference type="InterPro" id="IPR029046">
    <property type="entry name" value="LolA/LolB/LppX"/>
</dbReference>
<gene>
    <name evidence="6" type="ORF">DLM65_13600</name>
    <name evidence="5" type="ORF">JF886_07030</name>
</gene>
<name>A0A2W6A3K0_9BACT</name>
<comment type="caution">
    <text evidence="6">The sequence shown here is derived from an EMBL/GenBank/DDBJ whole genome shotgun (WGS) entry which is preliminary data.</text>
</comment>
<reference evidence="5 8" key="3">
    <citation type="submission" date="2020-10" db="EMBL/GenBank/DDBJ databases">
        <title>Ca. Dormibacterota MAGs.</title>
        <authorList>
            <person name="Montgomery K."/>
        </authorList>
    </citation>
    <scope>NUCLEOTIDE SEQUENCE [LARGE SCALE GENOMIC DNA]</scope>
    <source>
        <strain evidence="5">SC8812_S17_18</strain>
    </source>
</reference>
<evidence type="ECO:0000313" key="8">
    <source>
        <dbReference type="Proteomes" id="UP000606991"/>
    </source>
</evidence>
<keyword evidence="3" id="KW-0472">Membrane</keyword>
<dbReference type="RefSeq" id="WP_337310941.1">
    <property type="nucleotide sequence ID" value="NZ_JAEKNS010000074.1"/>
</dbReference>
<proteinExistence type="inferred from homology"/>
<dbReference type="EMBL" id="QHBU01000267">
    <property type="protein sequence ID" value="PZR78204.1"/>
    <property type="molecule type" value="Genomic_DNA"/>
</dbReference>
<feature type="chain" id="PRO_5015932776" evidence="4">
    <location>
        <begin position="27"/>
        <end position="230"/>
    </location>
</feature>
<evidence type="ECO:0000313" key="5">
    <source>
        <dbReference type="EMBL" id="MBJ7594606.1"/>
    </source>
</evidence>
<reference evidence="6 7" key="1">
    <citation type="journal article" date="2017" name="Nature">
        <title>Atmospheric trace gases support primary production in Antarctic desert surface soil.</title>
        <authorList>
            <person name="Ji M."/>
            <person name="Greening C."/>
            <person name="Vanwonterghem I."/>
            <person name="Carere C.R."/>
            <person name="Bay S.K."/>
            <person name="Steen J.A."/>
            <person name="Montgomery K."/>
            <person name="Lines T."/>
            <person name="Beardall J."/>
            <person name="van Dorst J."/>
            <person name="Snape I."/>
            <person name="Stott M.B."/>
            <person name="Hugenholtz P."/>
            <person name="Ferrari B.C."/>
        </authorList>
    </citation>
    <scope>NUCLEOTIDE SEQUENCE [LARGE SCALE GENOMIC DNA]</scope>
    <source>
        <strain evidence="6">RRmetagenome_bin12</strain>
    </source>
</reference>
<accession>A0A934N3G0</accession>
<dbReference type="PROSITE" id="PS51257">
    <property type="entry name" value="PROKAR_LIPOPROTEIN"/>
    <property type="match status" value="1"/>
</dbReference>
<accession>A0A2W6A3K0</accession>
<sequence length="230" mass="23489">MRGPGRLLVVGIVLTMLAGCGSSTNATLDPAQLLRDAKQSIDSASALHFTLTSQGAVGNGTLITGGQGDARRPDSFTGSLSVVAAGFPVTVNVVSTGGVFYAQTPLTPRYERTDPSAYGFGDPAQFLDPNHGLSSLLTSCSGATNKSADLLNGEQLDEVGCSIPGALVAKLLTSADPSQAVQATVGVDAGTHQLRRVSLVGPFFDKAHASTFTVVLDKFGENVTITPPAG</sequence>
<evidence type="ECO:0000313" key="6">
    <source>
        <dbReference type="EMBL" id="PZR78204.1"/>
    </source>
</evidence>
<keyword evidence="4" id="KW-0732">Signal</keyword>
<evidence type="ECO:0000256" key="3">
    <source>
        <dbReference type="ARBA" id="ARBA00022475"/>
    </source>
</evidence>
<keyword evidence="3" id="KW-1003">Cell membrane</keyword>
<dbReference type="EMBL" id="JAEKNS010000074">
    <property type="protein sequence ID" value="MBJ7594606.1"/>
    <property type="molecule type" value="Genomic_DNA"/>
</dbReference>
<dbReference type="AlphaFoldDB" id="A0A2W6A3K0"/>
<keyword evidence="5" id="KW-0449">Lipoprotein</keyword>
<evidence type="ECO:0000313" key="7">
    <source>
        <dbReference type="Proteomes" id="UP000248724"/>
    </source>
</evidence>
<evidence type="ECO:0000256" key="2">
    <source>
        <dbReference type="ARBA" id="ARBA00009194"/>
    </source>
</evidence>
<dbReference type="SUPFAM" id="SSF89392">
    <property type="entry name" value="Prokaryotic lipoproteins and lipoprotein localization factors"/>
    <property type="match status" value="1"/>
</dbReference>